<keyword evidence="4" id="KW-0808">Transferase</keyword>
<organism evidence="11">
    <name type="scientific">Desulfomonile tiedjei</name>
    <dbReference type="NCBI Taxonomy" id="2358"/>
    <lineage>
        <taxon>Bacteria</taxon>
        <taxon>Pseudomonadati</taxon>
        <taxon>Thermodesulfobacteriota</taxon>
        <taxon>Desulfomonilia</taxon>
        <taxon>Desulfomonilales</taxon>
        <taxon>Desulfomonilaceae</taxon>
        <taxon>Desulfomonile</taxon>
    </lineage>
</organism>
<evidence type="ECO:0000256" key="3">
    <source>
        <dbReference type="ARBA" id="ARBA00022553"/>
    </source>
</evidence>
<accession>A0A7C4ATH9</accession>
<keyword evidence="9" id="KW-0472">Membrane</keyword>
<evidence type="ECO:0000259" key="10">
    <source>
        <dbReference type="PROSITE" id="PS50109"/>
    </source>
</evidence>
<evidence type="ECO:0000313" key="11">
    <source>
        <dbReference type="EMBL" id="HGH61927.1"/>
    </source>
</evidence>
<dbReference type="GO" id="GO:0005524">
    <property type="term" value="F:ATP binding"/>
    <property type="evidence" value="ECO:0007669"/>
    <property type="project" value="UniProtKB-KW"/>
</dbReference>
<proteinExistence type="predicted"/>
<keyword evidence="9" id="KW-1133">Transmembrane helix</keyword>
<evidence type="ECO:0000256" key="1">
    <source>
        <dbReference type="ARBA" id="ARBA00000085"/>
    </source>
</evidence>
<dbReference type="SMART" id="SM00388">
    <property type="entry name" value="HisKA"/>
    <property type="match status" value="1"/>
</dbReference>
<keyword evidence="8" id="KW-0902">Two-component regulatory system</keyword>
<evidence type="ECO:0000256" key="9">
    <source>
        <dbReference type="SAM" id="Phobius"/>
    </source>
</evidence>
<dbReference type="Pfam" id="PF02518">
    <property type="entry name" value="HATPase_c"/>
    <property type="match status" value="1"/>
</dbReference>
<dbReference type="InterPro" id="IPR036890">
    <property type="entry name" value="HATPase_C_sf"/>
</dbReference>
<dbReference type="EMBL" id="DTGT01000378">
    <property type="protein sequence ID" value="HGH61927.1"/>
    <property type="molecule type" value="Genomic_DNA"/>
</dbReference>
<evidence type="ECO:0000256" key="4">
    <source>
        <dbReference type="ARBA" id="ARBA00022679"/>
    </source>
</evidence>
<gene>
    <name evidence="11" type="ORF">ENV54_11600</name>
</gene>
<dbReference type="InterPro" id="IPR003661">
    <property type="entry name" value="HisK_dim/P_dom"/>
</dbReference>
<dbReference type="InterPro" id="IPR004358">
    <property type="entry name" value="Sig_transdc_His_kin-like_C"/>
</dbReference>
<evidence type="ECO:0000256" key="8">
    <source>
        <dbReference type="ARBA" id="ARBA00023012"/>
    </source>
</evidence>
<comment type="catalytic activity">
    <reaction evidence="1">
        <text>ATP + protein L-histidine = ADP + protein N-phospho-L-histidine.</text>
        <dbReference type="EC" id="2.7.13.3"/>
    </reaction>
</comment>
<dbReference type="InterPro" id="IPR036097">
    <property type="entry name" value="HisK_dim/P_sf"/>
</dbReference>
<dbReference type="PRINTS" id="PR00344">
    <property type="entry name" value="BCTRLSENSOR"/>
</dbReference>
<name>A0A7C4ATH9_9BACT</name>
<keyword evidence="5" id="KW-0547">Nucleotide-binding</keyword>
<keyword evidence="9" id="KW-0812">Transmembrane</keyword>
<reference evidence="11" key="1">
    <citation type="journal article" date="2020" name="mSystems">
        <title>Genome- and Community-Level Interaction Insights into Carbon Utilization and Element Cycling Functions of Hydrothermarchaeota in Hydrothermal Sediment.</title>
        <authorList>
            <person name="Zhou Z."/>
            <person name="Liu Y."/>
            <person name="Xu W."/>
            <person name="Pan J."/>
            <person name="Luo Z.H."/>
            <person name="Li M."/>
        </authorList>
    </citation>
    <scope>NUCLEOTIDE SEQUENCE [LARGE SCALE GENOMIC DNA]</scope>
    <source>
        <strain evidence="11">SpSt-769</strain>
    </source>
</reference>
<feature type="transmembrane region" description="Helical" evidence="9">
    <location>
        <begin position="184"/>
        <end position="205"/>
    </location>
</feature>
<dbReference type="InterPro" id="IPR005467">
    <property type="entry name" value="His_kinase_dom"/>
</dbReference>
<evidence type="ECO:0000256" key="7">
    <source>
        <dbReference type="ARBA" id="ARBA00022840"/>
    </source>
</evidence>
<dbReference type="SMART" id="SM00387">
    <property type="entry name" value="HATPase_c"/>
    <property type="match status" value="1"/>
</dbReference>
<dbReference type="Pfam" id="PF00512">
    <property type="entry name" value="HisKA"/>
    <property type="match status" value="1"/>
</dbReference>
<dbReference type="EC" id="2.7.13.3" evidence="2"/>
<evidence type="ECO:0000256" key="6">
    <source>
        <dbReference type="ARBA" id="ARBA00022777"/>
    </source>
</evidence>
<sequence>MWRRLSLRTRILVALALLVSITVGGGLMSMINSYIMDRTFSSVIESDLEAMQAAQELENALVMQKGYVTYYFQDGDEAWLKELEKYHLAFESWLRKARQWTANDEERRLLRDVYAQYAMYCDTRDEVIRLYKEGRKEEGFRLHQDLRTQFNGIAATCRLFKEAFVQSIAAARQRLSDRVGLSNAATLFGLCLAITFASILAYILLKEVLGPIRELAAAAYNKKVEMEEENEVKVLSLRFQDLIEDVDQTKTKLERSREHLAQAEKWALVGKLAAGVAHSVRNPLTSVKMRLFSMERDLALTASQKEDFEVIAEEIRHIDTIVGNFLEFSRPPRLRMQAIRPSDLVDAALRLMKHRLESYDVKVEVLRQERLPETRGDPDQLKEVIVNLIANACEALVDGGVITITEKSYALEDDGSRICIEVADDGPGVPQEIRDRVFQPFFSTKEEGTGLGLSIAARIVEEHGGSLHLDSPTGQGARFVITLPIRGIDQWAKSS</sequence>
<dbReference type="CDD" id="cd00075">
    <property type="entry name" value="HATPase"/>
    <property type="match status" value="1"/>
</dbReference>
<evidence type="ECO:0000256" key="2">
    <source>
        <dbReference type="ARBA" id="ARBA00012438"/>
    </source>
</evidence>
<dbReference type="SUPFAM" id="SSF47384">
    <property type="entry name" value="Homodimeric domain of signal transducing histidine kinase"/>
    <property type="match status" value="1"/>
</dbReference>
<keyword evidence="7" id="KW-0067">ATP-binding</keyword>
<dbReference type="CDD" id="cd00082">
    <property type="entry name" value="HisKA"/>
    <property type="match status" value="1"/>
</dbReference>
<dbReference type="PROSITE" id="PS50109">
    <property type="entry name" value="HIS_KIN"/>
    <property type="match status" value="1"/>
</dbReference>
<dbReference type="PANTHER" id="PTHR43065:SF10">
    <property type="entry name" value="PEROXIDE STRESS-ACTIVATED HISTIDINE KINASE MAK3"/>
    <property type="match status" value="1"/>
</dbReference>
<dbReference type="SUPFAM" id="SSF55874">
    <property type="entry name" value="ATPase domain of HSP90 chaperone/DNA topoisomerase II/histidine kinase"/>
    <property type="match status" value="1"/>
</dbReference>
<feature type="domain" description="Histidine kinase" evidence="10">
    <location>
        <begin position="275"/>
        <end position="487"/>
    </location>
</feature>
<comment type="caution">
    <text evidence="11">The sequence shown here is derived from an EMBL/GenBank/DDBJ whole genome shotgun (WGS) entry which is preliminary data.</text>
</comment>
<keyword evidence="6 11" id="KW-0418">Kinase</keyword>
<keyword evidence="3" id="KW-0597">Phosphoprotein</keyword>
<dbReference type="Pfam" id="PF12729">
    <property type="entry name" value="4HB_MCP_1"/>
    <property type="match status" value="1"/>
</dbReference>
<dbReference type="GO" id="GO:0000155">
    <property type="term" value="F:phosphorelay sensor kinase activity"/>
    <property type="evidence" value="ECO:0007669"/>
    <property type="project" value="InterPro"/>
</dbReference>
<feature type="transmembrane region" description="Helical" evidence="9">
    <location>
        <begin position="12"/>
        <end position="35"/>
    </location>
</feature>
<evidence type="ECO:0000256" key="5">
    <source>
        <dbReference type="ARBA" id="ARBA00022741"/>
    </source>
</evidence>
<dbReference type="Gene3D" id="1.10.287.130">
    <property type="match status" value="1"/>
</dbReference>
<dbReference type="InterPro" id="IPR024478">
    <property type="entry name" value="HlyB_4HB_MCP"/>
</dbReference>
<dbReference type="InterPro" id="IPR003594">
    <property type="entry name" value="HATPase_dom"/>
</dbReference>
<dbReference type="AlphaFoldDB" id="A0A7C4ATH9"/>
<dbReference type="PANTHER" id="PTHR43065">
    <property type="entry name" value="SENSOR HISTIDINE KINASE"/>
    <property type="match status" value="1"/>
</dbReference>
<protein>
    <recommendedName>
        <fullName evidence="2">histidine kinase</fullName>
        <ecNumber evidence="2">2.7.13.3</ecNumber>
    </recommendedName>
</protein>
<dbReference type="Gene3D" id="3.30.565.10">
    <property type="entry name" value="Histidine kinase-like ATPase, C-terminal domain"/>
    <property type="match status" value="1"/>
</dbReference>